<dbReference type="AlphaFoldDB" id="A0A4Q1JQW7"/>
<evidence type="ECO:0000313" key="3">
    <source>
        <dbReference type="EMBL" id="RXQ98743.1"/>
    </source>
</evidence>
<dbReference type="Pfam" id="PF13163">
    <property type="entry name" value="DUF3999"/>
    <property type="match status" value="1"/>
</dbReference>
<dbReference type="EMBL" id="SAWZ01000018">
    <property type="protein sequence ID" value="RXQ98743.1"/>
    <property type="molecule type" value="Genomic_DNA"/>
</dbReference>
<reference evidence="3 4" key="1">
    <citation type="submission" date="2019-01" db="EMBL/GenBank/DDBJ databases">
        <title>Pseudoxanthomonas composti sp. nov., isolated from compost.</title>
        <authorList>
            <person name="Yang G."/>
        </authorList>
    </citation>
    <scope>NUCLEOTIDE SEQUENCE [LARGE SCALE GENOMIC DNA]</scope>
    <source>
        <strain evidence="3 4">GSS15</strain>
    </source>
</reference>
<accession>A0A4Q1JQW7</accession>
<dbReference type="RefSeq" id="WP_129472717.1">
    <property type="nucleotide sequence ID" value="NZ_SAWZ01000018.1"/>
</dbReference>
<gene>
    <name evidence="3" type="ORF">EPA99_18375</name>
</gene>
<feature type="chain" id="PRO_5021026475" evidence="2">
    <location>
        <begin position="21"/>
        <end position="455"/>
    </location>
</feature>
<evidence type="ECO:0000256" key="1">
    <source>
        <dbReference type="SAM" id="Phobius"/>
    </source>
</evidence>
<dbReference type="OrthoDB" id="5405606at2"/>
<feature type="signal peptide" evidence="2">
    <location>
        <begin position="1"/>
        <end position="20"/>
    </location>
</feature>
<organism evidence="3 4">
    <name type="scientific">Pseudoxanthomonas composti</name>
    <dbReference type="NCBI Taxonomy" id="2137479"/>
    <lineage>
        <taxon>Bacteria</taxon>
        <taxon>Pseudomonadati</taxon>
        <taxon>Pseudomonadota</taxon>
        <taxon>Gammaproteobacteria</taxon>
        <taxon>Lysobacterales</taxon>
        <taxon>Lysobacteraceae</taxon>
        <taxon>Pseudoxanthomonas</taxon>
    </lineage>
</organism>
<dbReference type="InterPro" id="IPR025060">
    <property type="entry name" value="DUF3999"/>
</dbReference>
<feature type="transmembrane region" description="Helical" evidence="1">
    <location>
        <begin position="428"/>
        <end position="449"/>
    </location>
</feature>
<evidence type="ECO:0000313" key="4">
    <source>
        <dbReference type="Proteomes" id="UP000289784"/>
    </source>
</evidence>
<keyword evidence="1" id="KW-1133">Transmembrane helix</keyword>
<dbReference type="Proteomes" id="UP000289784">
    <property type="component" value="Unassembled WGS sequence"/>
</dbReference>
<name>A0A4Q1JQW7_9GAMM</name>
<protein>
    <submittedName>
        <fullName evidence="3">DUF3999 domain-containing protein</fullName>
    </submittedName>
</protein>
<evidence type="ECO:0000256" key="2">
    <source>
        <dbReference type="SAM" id="SignalP"/>
    </source>
</evidence>
<proteinExistence type="predicted"/>
<sequence>MKALRTVGLGLLLVATSALAVPAEDYARQWNLSLPVKDAGAYRVVLDESVYWQAQSPELADLDVLNGRGEPVPAVLRGPPREELARPTLLPVPWFALPQRAAAGDQDLSLISQRNVDGSVRAITAQVGQGPDRQTQGGWLVDASNVQGAVRALQLEWAPLSQPLQQRYRVEGSEDLRSWTTLAEDAPLLDLRQGGEHLRQSRIALSSGARYLRLVPVQAQASLPVTGVQVELAPAIIARQWQWQTLQGRAVTDDKGQVAFEYDARGRFPFQRVDLQMPDNSVQRWRLQSRERATDRWHDATPSWVAFELTLEGSVERSGPQALTGVKRDRQWRLLPTNGASTTPPPLRLGYVPEDVVFLAQGAGPFVLVAGSARAQRAPAPVGDLLSQVRQSRGADWEPPRAQLGQTHTLAGSDALIPASAPVDWKTWVLWGVLIGGAALVAVFAVSLLRKPALR</sequence>
<keyword evidence="2" id="KW-0732">Signal</keyword>
<keyword evidence="1" id="KW-0472">Membrane</keyword>
<keyword evidence="1" id="KW-0812">Transmembrane</keyword>
<comment type="caution">
    <text evidence="3">The sequence shown here is derived from an EMBL/GenBank/DDBJ whole genome shotgun (WGS) entry which is preliminary data.</text>
</comment>
<keyword evidence="4" id="KW-1185">Reference proteome</keyword>